<reference evidence="7 8" key="1">
    <citation type="submission" date="2019-08" db="EMBL/GenBank/DDBJ databases">
        <title>Draft genome sequences of two oriental melons (Cucumis melo L. var makuwa).</title>
        <authorList>
            <person name="Kwon S.-Y."/>
        </authorList>
    </citation>
    <scope>NUCLEOTIDE SEQUENCE [LARGE SCALE GENOMIC DNA]</scope>
    <source>
        <strain evidence="8">cv. SW 3</strain>
        <tissue evidence="7">Leaf</tissue>
    </source>
</reference>
<keyword evidence="4" id="KW-0175">Coiled coil</keyword>
<dbReference type="GO" id="GO:0005525">
    <property type="term" value="F:GTP binding"/>
    <property type="evidence" value="ECO:0007669"/>
    <property type="project" value="UniProtKB-KW"/>
</dbReference>
<keyword evidence="3" id="KW-0342">GTP-binding</keyword>
<gene>
    <name evidence="7" type="ORF">E6C27_scaffold485G00770</name>
</gene>
<dbReference type="Pfam" id="PF04548">
    <property type="entry name" value="AIG1"/>
    <property type="match status" value="1"/>
</dbReference>
<dbReference type="FunFam" id="3.40.50.300:FF:000840">
    <property type="entry name" value="Immune-associated nucleotide-binding protein 9"/>
    <property type="match status" value="1"/>
</dbReference>
<feature type="domain" description="AIG1-type G" evidence="6">
    <location>
        <begin position="1"/>
        <end position="151"/>
    </location>
</feature>
<evidence type="ECO:0000256" key="5">
    <source>
        <dbReference type="SAM" id="MobiDB-lite"/>
    </source>
</evidence>
<dbReference type="PANTHER" id="PTHR10903">
    <property type="entry name" value="GTPASE, IMAP FAMILY MEMBER-RELATED"/>
    <property type="match status" value="1"/>
</dbReference>
<dbReference type="AlphaFoldDB" id="A0A5A7VR40"/>
<evidence type="ECO:0000259" key="6">
    <source>
        <dbReference type="PROSITE" id="PS51720"/>
    </source>
</evidence>
<dbReference type="PANTHER" id="PTHR10903:SF184">
    <property type="entry name" value="GTP-BINDING PROTEIN A"/>
    <property type="match status" value="1"/>
</dbReference>
<evidence type="ECO:0000256" key="1">
    <source>
        <dbReference type="ARBA" id="ARBA00008535"/>
    </source>
</evidence>
<dbReference type="InterPro" id="IPR045058">
    <property type="entry name" value="GIMA/IAN/Toc"/>
</dbReference>
<organism evidence="7 8">
    <name type="scientific">Cucumis melo var. makuwa</name>
    <name type="common">Oriental melon</name>
    <dbReference type="NCBI Taxonomy" id="1194695"/>
    <lineage>
        <taxon>Eukaryota</taxon>
        <taxon>Viridiplantae</taxon>
        <taxon>Streptophyta</taxon>
        <taxon>Embryophyta</taxon>
        <taxon>Tracheophyta</taxon>
        <taxon>Spermatophyta</taxon>
        <taxon>Magnoliopsida</taxon>
        <taxon>eudicotyledons</taxon>
        <taxon>Gunneridae</taxon>
        <taxon>Pentapetalae</taxon>
        <taxon>rosids</taxon>
        <taxon>fabids</taxon>
        <taxon>Cucurbitales</taxon>
        <taxon>Cucurbitaceae</taxon>
        <taxon>Benincaseae</taxon>
        <taxon>Cucumis</taxon>
    </lineage>
</organism>
<evidence type="ECO:0000313" key="8">
    <source>
        <dbReference type="Proteomes" id="UP000321393"/>
    </source>
</evidence>
<dbReference type="SUPFAM" id="SSF52540">
    <property type="entry name" value="P-loop containing nucleoside triphosphate hydrolases"/>
    <property type="match status" value="1"/>
</dbReference>
<evidence type="ECO:0000256" key="2">
    <source>
        <dbReference type="ARBA" id="ARBA00022741"/>
    </source>
</evidence>
<name>A0A5A7VR40_CUCMM</name>
<dbReference type="EMBL" id="SSTE01000480">
    <property type="protein sequence ID" value="KAA0067609.1"/>
    <property type="molecule type" value="Genomic_DNA"/>
</dbReference>
<dbReference type="OrthoDB" id="8954335at2759"/>
<comment type="caution">
    <text evidence="7">The sequence shown here is derived from an EMBL/GenBank/DDBJ whole genome shotgun (WGS) entry which is preliminary data.</text>
</comment>
<dbReference type="InterPro" id="IPR006703">
    <property type="entry name" value="G_AIG1"/>
</dbReference>
<sequence>MYAGLFDSSVGSEYIAREIAKCVDLVKEGIHAVILVFSVRTRFSEEETATIRTLQTLFGTKIVDFVIVLFTGGDDLEDNDETLEDYLGRECPVELKDIIAASKNRCLVFNNKTKNETKKIEQVEKLIEMVHGVVQQNGGKAYTHGLFSNVKFEAKLQDVKTKLEQQLEFETQARLKAEQRAQEIQQQSIDQIRVLNDRLRIALEKPPPPPQIIHHGRRGGRGCVIPPKFPFFFLSRSLLRRPPLQAVAQLHRVSPSSKPNRLSARPPPTFVVCLKYSRPPSLLVCLPSTSSSSDSPRVRPSRNPSCLSVVPSPAGFNSSSSHEYKPVATSSSKPS</sequence>
<dbReference type="PROSITE" id="PS51720">
    <property type="entry name" value="G_AIG1"/>
    <property type="match status" value="1"/>
</dbReference>
<dbReference type="STRING" id="1194695.A0A5A7VR40"/>
<evidence type="ECO:0000313" key="7">
    <source>
        <dbReference type="EMBL" id="KAA0067609.1"/>
    </source>
</evidence>
<proteinExistence type="inferred from homology"/>
<keyword evidence="2" id="KW-0547">Nucleotide-binding</keyword>
<dbReference type="InterPro" id="IPR027417">
    <property type="entry name" value="P-loop_NTPase"/>
</dbReference>
<dbReference type="Proteomes" id="UP000321393">
    <property type="component" value="Unassembled WGS sequence"/>
</dbReference>
<feature type="region of interest" description="Disordered" evidence="5">
    <location>
        <begin position="288"/>
        <end position="335"/>
    </location>
</feature>
<evidence type="ECO:0000256" key="3">
    <source>
        <dbReference type="ARBA" id="ARBA00023134"/>
    </source>
</evidence>
<comment type="similarity">
    <text evidence="1">Belongs to the TRAFAC class TrmE-Era-EngA-EngB-Septin-like GTPase superfamily. AIG1/Toc34/Toc159-like paraseptin GTPase family. IAN subfamily.</text>
</comment>
<protein>
    <submittedName>
        <fullName evidence="7">Protein AIG1-like</fullName>
    </submittedName>
</protein>
<evidence type="ECO:0000256" key="4">
    <source>
        <dbReference type="SAM" id="Coils"/>
    </source>
</evidence>
<dbReference type="Gene3D" id="3.40.50.300">
    <property type="entry name" value="P-loop containing nucleotide triphosphate hydrolases"/>
    <property type="match status" value="1"/>
</dbReference>
<feature type="coiled-coil region" evidence="4">
    <location>
        <begin position="153"/>
        <end position="187"/>
    </location>
</feature>
<accession>A0A5A7VR40</accession>